<dbReference type="InterPro" id="IPR011990">
    <property type="entry name" value="TPR-like_helical_dom_sf"/>
</dbReference>
<dbReference type="InterPro" id="IPR027417">
    <property type="entry name" value="P-loop_NTPase"/>
</dbReference>
<dbReference type="SMART" id="SM00421">
    <property type="entry name" value="HTH_LUXR"/>
    <property type="match status" value="1"/>
</dbReference>
<feature type="domain" description="HTH luxR-type" evidence="3">
    <location>
        <begin position="897"/>
        <end position="962"/>
    </location>
</feature>
<evidence type="ECO:0000256" key="1">
    <source>
        <dbReference type="ARBA" id="ARBA00022741"/>
    </source>
</evidence>
<keyword evidence="2" id="KW-0067">ATP-binding</keyword>
<dbReference type="EMBL" id="CP163302">
    <property type="protein sequence ID" value="XDP45917.1"/>
    <property type="molecule type" value="Genomic_DNA"/>
</dbReference>
<evidence type="ECO:0000259" key="3">
    <source>
        <dbReference type="PROSITE" id="PS50043"/>
    </source>
</evidence>
<dbReference type="PROSITE" id="PS00622">
    <property type="entry name" value="HTH_LUXR_1"/>
    <property type="match status" value="1"/>
</dbReference>
<dbReference type="AlphaFoldDB" id="A0AB39L614"/>
<protein>
    <submittedName>
        <fullName evidence="4">AAA family ATPase</fullName>
    </submittedName>
</protein>
<dbReference type="KEGG" id="spue:AB5L97_02540"/>
<keyword evidence="1" id="KW-0547">Nucleotide-binding</keyword>
<dbReference type="InterPro" id="IPR000792">
    <property type="entry name" value="Tscrpt_reg_LuxR_C"/>
</dbReference>
<dbReference type="SUPFAM" id="SSF52540">
    <property type="entry name" value="P-loop containing nucleoside triphosphate hydrolases"/>
    <property type="match status" value="1"/>
</dbReference>
<dbReference type="PRINTS" id="PR00038">
    <property type="entry name" value="HTHLUXR"/>
</dbReference>
<dbReference type="PROSITE" id="PS50043">
    <property type="entry name" value="HTH_LUXR_2"/>
    <property type="match status" value="1"/>
</dbReference>
<accession>A0AB39L614</accession>
<dbReference type="GO" id="GO:0003677">
    <property type="term" value="F:DNA binding"/>
    <property type="evidence" value="ECO:0007669"/>
    <property type="project" value="InterPro"/>
</dbReference>
<dbReference type="Gene3D" id="1.25.40.10">
    <property type="entry name" value="Tetratricopeptide repeat domain"/>
    <property type="match status" value="1"/>
</dbReference>
<sequence>MAGRRLAGAPALVGRTDELAALAEAINAGCSGRTGTVLVTGDAGIGKTALVAAACDAADSRALILQGAALPMAAAEVPYLGLRSALRHAGADFGPVPLLDGVSRSDVPRLIDDWISEISERQPVVLAIDDLHWADPGTLDVLLYLMGGPDERRLAVFGTIRMRELEESHPLNQWLAVTRRLPNVATVPLGPLDRPETEAQLAHLLDGPPMQSLVTEVYARSAGNPYFTRLLTEGLTADAKHLPAGFPGDLRSAVLRSWRALPPKGRLLTQIMAIGGRSVGAELLRAAAAPAIDPPAVAGLLHLAADAGILELSADGMYWFHHPLIAELLEQGMSEDERRGWHAAFSSAYEQQAALVMAPAGDLALALADHHYHAGHRPEAYQWALKAADPDAPSITAAERLRMLQRAVALRDRLPAALEDRRDLWNRVREAAYLAGDFPAELEAVEMLLREVDAAREPLAAAELTMRQEQVTWWVGRAHFSINGSLKAVRLAEQYPDSWQYARAAADLAHAASWEGSPDASSLAEEALRAARRSGDRCALSFALSAAAAAAHMAGHRDDAVGFAEVSLTEAREAGDFLAFWSGLVWLANAREVTYISRGLGDILRWGREELAELDAPHAYASRIAADEAACYLAVGDWRKASEALRTVASLDPGPMGEATGLVQRARLAALQGRTEDALALVRNYEVLVPGHAEYAGHPFAAVSAEVYAAAGRPKDSYATAMTAATKDGAIPMGREWLVPLAARALADWVQEAKDRGRRTEDLLREVDRLQHRFPQVLHDPGFITAHFRTVIDAFECWYAAELGRARSEHDNGAQWAHTADACARASLLWEEAYACQRGAESFLLYGRGGTARGAQLLRRGLALARDLQARPVCNALEILAVHAHIPIQSVAHDDSGTPRLAGLTARERTILELVVAGRTYGEIARELVISEKTVSTHISHLLRKTGAANRVDLARLAARRVGN</sequence>
<reference evidence="4" key="1">
    <citation type="submission" date="2024-07" db="EMBL/GenBank/DDBJ databases">
        <authorList>
            <person name="fu j."/>
        </authorList>
    </citation>
    <scope>NUCLEOTIDE SEQUENCE</scope>
    <source>
        <strain evidence="4">P10A9</strain>
    </source>
</reference>
<dbReference type="InterPro" id="IPR036388">
    <property type="entry name" value="WH-like_DNA-bd_sf"/>
</dbReference>
<proteinExistence type="predicted"/>
<dbReference type="GO" id="GO:0005737">
    <property type="term" value="C:cytoplasm"/>
    <property type="evidence" value="ECO:0007669"/>
    <property type="project" value="TreeGrafter"/>
</dbReference>
<dbReference type="InterPro" id="IPR016032">
    <property type="entry name" value="Sig_transdc_resp-reg_C-effctor"/>
</dbReference>
<dbReference type="InterPro" id="IPR041664">
    <property type="entry name" value="AAA_16"/>
</dbReference>
<dbReference type="GO" id="GO:0005524">
    <property type="term" value="F:ATP binding"/>
    <property type="evidence" value="ECO:0007669"/>
    <property type="project" value="UniProtKB-KW"/>
</dbReference>
<dbReference type="Pfam" id="PF00196">
    <property type="entry name" value="GerE"/>
    <property type="match status" value="1"/>
</dbReference>
<evidence type="ECO:0000256" key="2">
    <source>
        <dbReference type="ARBA" id="ARBA00022840"/>
    </source>
</evidence>
<dbReference type="PANTHER" id="PTHR16305:SF35">
    <property type="entry name" value="TRANSCRIPTIONAL ACTIVATOR DOMAIN"/>
    <property type="match status" value="1"/>
</dbReference>
<gene>
    <name evidence="4" type="ORF">AB5L97_02540</name>
</gene>
<evidence type="ECO:0000313" key="4">
    <source>
        <dbReference type="EMBL" id="XDP45917.1"/>
    </source>
</evidence>
<dbReference type="SUPFAM" id="SSF48452">
    <property type="entry name" value="TPR-like"/>
    <property type="match status" value="1"/>
</dbReference>
<name>A0AB39L614_9MICC</name>
<dbReference type="Gene3D" id="1.10.10.10">
    <property type="entry name" value="Winged helix-like DNA-binding domain superfamily/Winged helix DNA-binding domain"/>
    <property type="match status" value="1"/>
</dbReference>
<dbReference type="PANTHER" id="PTHR16305">
    <property type="entry name" value="TESTICULAR SOLUBLE ADENYLYL CYCLASE"/>
    <property type="match status" value="1"/>
</dbReference>
<dbReference type="CDD" id="cd06170">
    <property type="entry name" value="LuxR_C_like"/>
    <property type="match status" value="1"/>
</dbReference>
<dbReference type="GO" id="GO:0006355">
    <property type="term" value="P:regulation of DNA-templated transcription"/>
    <property type="evidence" value="ECO:0007669"/>
    <property type="project" value="InterPro"/>
</dbReference>
<dbReference type="RefSeq" id="WP_369046329.1">
    <property type="nucleotide sequence ID" value="NZ_CP163302.1"/>
</dbReference>
<dbReference type="Pfam" id="PF13191">
    <property type="entry name" value="AAA_16"/>
    <property type="match status" value="1"/>
</dbReference>
<dbReference type="Gene3D" id="3.40.50.300">
    <property type="entry name" value="P-loop containing nucleotide triphosphate hydrolases"/>
    <property type="match status" value="1"/>
</dbReference>
<organism evidence="4">
    <name type="scientific">Sinomonas puerhi</name>
    <dbReference type="NCBI Taxonomy" id="3238584"/>
    <lineage>
        <taxon>Bacteria</taxon>
        <taxon>Bacillati</taxon>
        <taxon>Actinomycetota</taxon>
        <taxon>Actinomycetes</taxon>
        <taxon>Micrococcales</taxon>
        <taxon>Micrococcaceae</taxon>
        <taxon>Sinomonas</taxon>
    </lineage>
</organism>
<dbReference type="SUPFAM" id="SSF46894">
    <property type="entry name" value="C-terminal effector domain of the bipartite response regulators"/>
    <property type="match status" value="1"/>
</dbReference>
<dbReference type="GO" id="GO:0004016">
    <property type="term" value="F:adenylate cyclase activity"/>
    <property type="evidence" value="ECO:0007669"/>
    <property type="project" value="TreeGrafter"/>
</dbReference>